<organism evidence="4 5">
    <name type="scientific">Rivibacter subsaxonicus</name>
    <dbReference type="NCBI Taxonomy" id="457575"/>
    <lineage>
        <taxon>Bacteria</taxon>
        <taxon>Pseudomonadati</taxon>
        <taxon>Pseudomonadota</taxon>
        <taxon>Betaproteobacteria</taxon>
        <taxon>Burkholderiales</taxon>
        <taxon>Rivibacter</taxon>
    </lineage>
</organism>
<dbReference type="InterPro" id="IPR009003">
    <property type="entry name" value="Peptidase_S1_PA"/>
</dbReference>
<evidence type="ECO:0000256" key="1">
    <source>
        <dbReference type="ARBA" id="ARBA00022670"/>
    </source>
</evidence>
<dbReference type="InterPro" id="IPR001940">
    <property type="entry name" value="Peptidase_S1C"/>
</dbReference>
<dbReference type="InterPro" id="IPR001478">
    <property type="entry name" value="PDZ"/>
</dbReference>
<name>A0A4Q7W074_9BURK</name>
<dbReference type="Pfam" id="PF13365">
    <property type="entry name" value="Trypsin_2"/>
    <property type="match status" value="1"/>
</dbReference>
<dbReference type="PRINTS" id="PR00834">
    <property type="entry name" value="PROTEASES2C"/>
</dbReference>
<dbReference type="PROSITE" id="PS50106">
    <property type="entry name" value="PDZ"/>
    <property type="match status" value="1"/>
</dbReference>
<dbReference type="Proteomes" id="UP000293671">
    <property type="component" value="Unassembled WGS sequence"/>
</dbReference>
<dbReference type="Pfam" id="PF13180">
    <property type="entry name" value="PDZ_2"/>
    <property type="match status" value="1"/>
</dbReference>
<feature type="domain" description="PDZ" evidence="3">
    <location>
        <begin position="265"/>
        <end position="330"/>
    </location>
</feature>
<dbReference type="InterPro" id="IPR051201">
    <property type="entry name" value="Chloro_Bact_Ser_Proteases"/>
</dbReference>
<evidence type="ECO:0000313" key="4">
    <source>
        <dbReference type="EMBL" id="RZU02571.1"/>
    </source>
</evidence>
<dbReference type="PANTHER" id="PTHR43343">
    <property type="entry name" value="PEPTIDASE S12"/>
    <property type="match status" value="1"/>
</dbReference>
<dbReference type="SMART" id="SM00228">
    <property type="entry name" value="PDZ"/>
    <property type="match status" value="1"/>
</dbReference>
<dbReference type="PANTHER" id="PTHR43343:SF3">
    <property type="entry name" value="PROTEASE DO-LIKE 8, CHLOROPLASTIC"/>
    <property type="match status" value="1"/>
</dbReference>
<comment type="caution">
    <text evidence="4">The sequence shown here is derived from an EMBL/GenBank/DDBJ whole genome shotgun (WGS) entry which is preliminary data.</text>
</comment>
<keyword evidence="5" id="KW-1185">Reference proteome</keyword>
<gene>
    <name evidence="4" type="ORF">EV670_0599</name>
</gene>
<dbReference type="SUPFAM" id="SSF50494">
    <property type="entry name" value="Trypsin-like serine proteases"/>
    <property type="match status" value="1"/>
</dbReference>
<evidence type="ECO:0000259" key="3">
    <source>
        <dbReference type="PROSITE" id="PS50106"/>
    </source>
</evidence>
<dbReference type="Gene3D" id="2.30.42.10">
    <property type="match status" value="1"/>
</dbReference>
<keyword evidence="1 4" id="KW-0645">Protease</keyword>
<dbReference type="SUPFAM" id="SSF50156">
    <property type="entry name" value="PDZ domain-like"/>
    <property type="match status" value="1"/>
</dbReference>
<evidence type="ECO:0000313" key="5">
    <source>
        <dbReference type="Proteomes" id="UP000293671"/>
    </source>
</evidence>
<protein>
    <submittedName>
        <fullName evidence="4">S1-C subfamily serine protease</fullName>
    </submittedName>
</protein>
<keyword evidence="2" id="KW-0378">Hydrolase</keyword>
<dbReference type="Gene3D" id="2.40.10.120">
    <property type="match status" value="1"/>
</dbReference>
<dbReference type="AlphaFoldDB" id="A0A4Q7W074"/>
<dbReference type="InterPro" id="IPR036034">
    <property type="entry name" value="PDZ_sf"/>
</dbReference>
<reference evidence="4 5" key="1">
    <citation type="submission" date="2019-02" db="EMBL/GenBank/DDBJ databases">
        <title>Genomic Encyclopedia of Type Strains, Phase IV (KMG-IV): sequencing the most valuable type-strain genomes for metagenomic binning, comparative biology and taxonomic classification.</title>
        <authorList>
            <person name="Goeker M."/>
        </authorList>
    </citation>
    <scope>NUCLEOTIDE SEQUENCE [LARGE SCALE GENOMIC DNA]</scope>
    <source>
        <strain evidence="4 5">DSM 19570</strain>
    </source>
</reference>
<dbReference type="GO" id="GO:0004252">
    <property type="term" value="F:serine-type endopeptidase activity"/>
    <property type="evidence" value="ECO:0007669"/>
    <property type="project" value="InterPro"/>
</dbReference>
<sequence>MIGSDGDAGPPLPPRSRATRVAAWRLAALAWLLLAGAASLAGAAEPASPPTRASLMPISFAPALQRGLALAVGVYGVARPDPAAASTRRAGEEAGARAGDSIGAGFIVGADGMIVTAAHVVADAAQIVVRLPDQRIVAATLVGADAASDIALLKVPLRLPEPATRGESGTLRPGDWVLAVGDPYGLARSVTAGIVGGTDRHFAEDAGLLFIQTDLAMAPGSSGGPLLDINGRVVGMNTRMLVGAYGSVGMGLSVPIEIVMQIAEELRLGRPPSRPRLGASFDDVSPPAALAAGRLHALGVVIDEVEPDGVAARAGLLAGDVVINMNGSAIDRSADLARALLAWRRVEGSSFTVLRAGRLVELRP</sequence>
<dbReference type="EMBL" id="SHKP01000004">
    <property type="protein sequence ID" value="RZU02571.1"/>
    <property type="molecule type" value="Genomic_DNA"/>
</dbReference>
<accession>A0A4Q7W074</accession>
<evidence type="ECO:0000256" key="2">
    <source>
        <dbReference type="ARBA" id="ARBA00022801"/>
    </source>
</evidence>
<proteinExistence type="predicted"/>
<dbReference type="GO" id="GO:0006508">
    <property type="term" value="P:proteolysis"/>
    <property type="evidence" value="ECO:0007669"/>
    <property type="project" value="UniProtKB-KW"/>
</dbReference>